<evidence type="ECO:0000313" key="4">
    <source>
        <dbReference type="EMBL" id="TDD81621.1"/>
    </source>
</evidence>
<name>A0A4R5B6W3_9ACTN</name>
<dbReference type="InterPro" id="IPR013783">
    <property type="entry name" value="Ig-like_fold"/>
</dbReference>
<evidence type="ECO:0000256" key="2">
    <source>
        <dbReference type="SAM" id="SignalP"/>
    </source>
</evidence>
<keyword evidence="5" id="KW-1185">Reference proteome</keyword>
<feature type="chain" id="PRO_5038772999" evidence="2">
    <location>
        <begin position="31"/>
        <end position="322"/>
    </location>
</feature>
<dbReference type="Proteomes" id="UP000295578">
    <property type="component" value="Unassembled WGS sequence"/>
</dbReference>
<organism evidence="4 5">
    <name type="scientific">Actinomadura darangshiensis</name>
    <dbReference type="NCBI Taxonomy" id="705336"/>
    <lineage>
        <taxon>Bacteria</taxon>
        <taxon>Bacillati</taxon>
        <taxon>Actinomycetota</taxon>
        <taxon>Actinomycetes</taxon>
        <taxon>Streptosporangiales</taxon>
        <taxon>Thermomonosporaceae</taxon>
        <taxon>Actinomadura</taxon>
    </lineage>
</organism>
<comment type="caution">
    <text evidence="4">The sequence shown here is derived from an EMBL/GenBank/DDBJ whole genome shotgun (WGS) entry which is preliminary data.</text>
</comment>
<dbReference type="GO" id="GO:0005975">
    <property type="term" value="P:carbohydrate metabolic process"/>
    <property type="evidence" value="ECO:0007669"/>
    <property type="project" value="UniProtKB-ARBA"/>
</dbReference>
<dbReference type="Pfam" id="PF01345">
    <property type="entry name" value="DUF11"/>
    <property type="match status" value="2"/>
</dbReference>
<protein>
    <submittedName>
        <fullName evidence="4">DUF11 domain-containing protein</fullName>
    </submittedName>
</protein>
<sequence>MIRTLKGRGLVLLTAAPLLGVVPMAAGASAAGPGAGEGHHGAASKPPPRPRAHAKPAHKPTKHKPKPTKHKPTKHKAHGEQAAAVTLRTTGPGKSVIPGRTYEWTFKVTAKGPKKSGKAVFRTTLPKSLAFVSGEKDCASEGRQVECDLGTLKKGGTAAGAIKAKVSRRAEPGAKVSVRGTVTWGKARATRRFPAVRVARTADLAISKAAPTTARAGAKIPYAMKVRNLGPSTAENVTVESAGPIKIVGRDTACIARGRGYVCSVGSLRKGESRTLHLKAEPSGNVRAGAVVRSSWTVVSPTTDLNEGNNRTTARTRITKRR</sequence>
<evidence type="ECO:0000313" key="5">
    <source>
        <dbReference type="Proteomes" id="UP000295578"/>
    </source>
</evidence>
<feature type="compositionally biased region" description="Basic residues" evidence="1">
    <location>
        <begin position="48"/>
        <end position="77"/>
    </location>
</feature>
<dbReference type="Gene3D" id="2.60.40.10">
    <property type="entry name" value="Immunoglobulins"/>
    <property type="match status" value="1"/>
</dbReference>
<dbReference type="EMBL" id="SMKY01000075">
    <property type="protein sequence ID" value="TDD81621.1"/>
    <property type="molecule type" value="Genomic_DNA"/>
</dbReference>
<feature type="signal peptide" evidence="2">
    <location>
        <begin position="1"/>
        <end position="30"/>
    </location>
</feature>
<evidence type="ECO:0000256" key="1">
    <source>
        <dbReference type="SAM" id="MobiDB-lite"/>
    </source>
</evidence>
<feature type="domain" description="DUF11" evidence="3">
    <location>
        <begin position="203"/>
        <end position="315"/>
    </location>
</feature>
<keyword evidence="2" id="KW-0732">Signal</keyword>
<proteinExistence type="predicted"/>
<dbReference type="AlphaFoldDB" id="A0A4R5B6W3"/>
<dbReference type="InterPro" id="IPR001434">
    <property type="entry name" value="OmcB-like_DUF11"/>
</dbReference>
<feature type="region of interest" description="Disordered" evidence="1">
    <location>
        <begin position="302"/>
        <end position="322"/>
    </location>
</feature>
<dbReference type="OrthoDB" id="3478158at2"/>
<reference evidence="4 5" key="1">
    <citation type="submission" date="2019-03" db="EMBL/GenBank/DDBJ databases">
        <title>Draft genome sequences of novel Actinobacteria.</title>
        <authorList>
            <person name="Sahin N."/>
            <person name="Ay H."/>
            <person name="Saygin H."/>
        </authorList>
    </citation>
    <scope>NUCLEOTIDE SEQUENCE [LARGE SCALE GENOMIC DNA]</scope>
    <source>
        <strain evidence="4 5">DSM 45941</strain>
    </source>
</reference>
<dbReference type="RefSeq" id="WP_132198622.1">
    <property type="nucleotide sequence ID" value="NZ_SMKY01000075.1"/>
</dbReference>
<accession>A0A4R5B6W3</accession>
<feature type="domain" description="DUF11" evidence="3">
    <location>
        <begin position="94"/>
        <end position="171"/>
    </location>
</feature>
<feature type="region of interest" description="Disordered" evidence="1">
    <location>
        <begin position="29"/>
        <end position="96"/>
    </location>
</feature>
<gene>
    <name evidence="4" type="ORF">E1293_18270</name>
</gene>
<evidence type="ECO:0000259" key="3">
    <source>
        <dbReference type="Pfam" id="PF01345"/>
    </source>
</evidence>